<dbReference type="EMBL" id="MT144816">
    <property type="protein sequence ID" value="QJH99910.1"/>
    <property type="molecule type" value="Genomic_DNA"/>
</dbReference>
<protein>
    <submittedName>
        <fullName evidence="1">Uncharacterized protein</fullName>
    </submittedName>
</protein>
<name>A0A6M3XPH7_9ZZZZ</name>
<sequence length="371" mass="42066">MGYWLRKRLHTESAVDANTTYRYKLPTTGLYSAFSVRCQAQRYANRASTTTNQLLHDAISKVELLSEGTKVLKSLRARELKALNLFDFRRVGDWQHGENEDDYNIDTLYLLAGRGLQDKEYMFDMARLRDPELALTNALTETTAEYWKVDTLEYQIYGWRWMGDPVPSPKGYLRADERAYYTTSAADAEKIVEITTGKRIRRLLLMGHTVGTTTYGHIKKIELEVDEGAYSPVIIDSPVEFSWQNVLDYGLDVKVVKCVYLKAVDEAEFCDLLMAYPQGVMVIPHVATADASARVWDFGNGLADIRCDVAYTHELVAHGAGYLNSLVIGFDKEKDLSDMLNTREMGKLKMILTETAASKVVSVVVEEEILY</sequence>
<organism evidence="1">
    <name type="scientific">viral metagenome</name>
    <dbReference type="NCBI Taxonomy" id="1070528"/>
    <lineage>
        <taxon>unclassified sequences</taxon>
        <taxon>metagenomes</taxon>
        <taxon>organismal metagenomes</taxon>
    </lineage>
</organism>
<evidence type="ECO:0000313" key="1">
    <source>
        <dbReference type="EMBL" id="QJH99910.1"/>
    </source>
</evidence>
<gene>
    <name evidence="1" type="ORF">TM448B01733_0018</name>
</gene>
<dbReference type="AlphaFoldDB" id="A0A6M3XPH7"/>
<proteinExistence type="predicted"/>
<accession>A0A6M3XPH7</accession>
<reference evidence="1" key="1">
    <citation type="submission" date="2020-03" db="EMBL/GenBank/DDBJ databases">
        <title>The deep terrestrial virosphere.</title>
        <authorList>
            <person name="Holmfeldt K."/>
            <person name="Nilsson E."/>
            <person name="Simone D."/>
            <person name="Lopez-Fernandez M."/>
            <person name="Wu X."/>
            <person name="de Brujin I."/>
            <person name="Lundin D."/>
            <person name="Andersson A."/>
            <person name="Bertilsson S."/>
            <person name="Dopson M."/>
        </authorList>
    </citation>
    <scope>NUCLEOTIDE SEQUENCE</scope>
    <source>
        <strain evidence="1">TM448B01733</strain>
    </source>
</reference>